<dbReference type="Gene3D" id="3.10.580.10">
    <property type="entry name" value="CBS-domain"/>
    <property type="match status" value="1"/>
</dbReference>
<comment type="caution">
    <text evidence="4">The sequence shown here is derived from an EMBL/GenBank/DDBJ whole genome shotgun (WGS) entry which is preliminary data.</text>
</comment>
<dbReference type="EMBL" id="ACQT01000022">
    <property type="protein sequence ID" value="EER61243.1"/>
    <property type="molecule type" value="Genomic_DNA"/>
</dbReference>
<dbReference type="InterPro" id="IPR058581">
    <property type="entry name" value="TM_HPP"/>
</dbReference>
<feature type="transmembrane region" description="Helical" evidence="2">
    <location>
        <begin position="187"/>
        <end position="209"/>
    </location>
</feature>
<feature type="transmembrane region" description="Helical" evidence="2">
    <location>
        <begin position="71"/>
        <end position="89"/>
    </location>
</feature>
<feature type="domain" description="CBS" evidence="3">
    <location>
        <begin position="281"/>
        <end position="338"/>
    </location>
</feature>
<dbReference type="InterPro" id="IPR046342">
    <property type="entry name" value="CBS_dom_sf"/>
</dbReference>
<keyword evidence="2" id="KW-0812">Transmembrane</keyword>
<evidence type="ECO:0000259" key="3">
    <source>
        <dbReference type="PROSITE" id="PS51371"/>
    </source>
</evidence>
<name>C5T2R0_ACIDE</name>
<sequence length="433" mass="45828">MWRTLIWARHDRLRCVGAKALCHSTMPLPDSGRLSPDPVPPSASVTDRLVRWLRHFWPAPVGIDGRERLRVIAGAALGVLLTALLSRWWAVDHAAGPWMVASLGASAILVFGMPSSPLAQPWPVVGGSTLSALVGGACVALVPDPAIAGALAVGLALALMVPLRCLHPPGGAMALYVVMAQGNALHLAAFPICFNAVVLVAVGMAYNALTGRHYPHPQRGRGGSAQGPASGHFSASDVDAALSHYNQLLDVSREDLEGLLQLAGRAAFQRTLGELRCADIMSKPPFAVEAGVSLKDAWALMRGQQVKALPVVDAHRQVVGIVTVADFMRLANLDLHEGLGQRLRTLVMGRGAQPSLVREIMSHPVQVVEEGLHAMDLVPLFSHGGHHHIPIVNPQQRLVGIITQTDLVRTLATALQIPEDAASARGGHSVAPA</sequence>
<feature type="transmembrane region" description="Helical" evidence="2">
    <location>
        <begin position="148"/>
        <end position="166"/>
    </location>
</feature>
<evidence type="ECO:0000256" key="1">
    <source>
        <dbReference type="PROSITE-ProRule" id="PRU00703"/>
    </source>
</evidence>
<dbReference type="PROSITE" id="PS51371">
    <property type="entry name" value="CBS"/>
    <property type="match status" value="2"/>
</dbReference>
<dbReference type="AlphaFoldDB" id="C5T2R0"/>
<dbReference type="PANTHER" id="PTHR33741:SF5">
    <property type="entry name" value="TRANSMEMBRANE PROTEIN DDB_G0269096-RELATED"/>
    <property type="match status" value="1"/>
</dbReference>
<proteinExistence type="predicted"/>
<dbReference type="Pfam" id="PF04982">
    <property type="entry name" value="TM_HPP"/>
    <property type="match status" value="1"/>
</dbReference>
<dbReference type="CDD" id="cd04600">
    <property type="entry name" value="CBS_pair_HPP_assoc"/>
    <property type="match status" value="1"/>
</dbReference>
<keyword evidence="1" id="KW-0129">CBS domain</keyword>
<dbReference type="PANTHER" id="PTHR33741">
    <property type="entry name" value="TRANSMEMBRANE PROTEIN DDB_G0269096-RELATED"/>
    <property type="match status" value="1"/>
</dbReference>
<gene>
    <name evidence="4" type="ORF">AcdelDRAFT_1190</name>
</gene>
<dbReference type="InterPro" id="IPR000644">
    <property type="entry name" value="CBS_dom"/>
</dbReference>
<reference evidence="4 5" key="1">
    <citation type="submission" date="2009-05" db="EMBL/GenBank/DDBJ databases">
        <title>The draft genome of Acidovorax delafieldii 2AN.</title>
        <authorList>
            <consortium name="US DOE Joint Genome Institute (JGI-PGF)"/>
            <person name="Lucas S."/>
            <person name="Copeland A."/>
            <person name="Lapidus A."/>
            <person name="Glavina del Rio T."/>
            <person name="Tice H."/>
            <person name="Bruce D."/>
            <person name="Goodwin L."/>
            <person name="Pitluck S."/>
            <person name="Larimer F."/>
            <person name="Land M.L."/>
            <person name="Hauser L."/>
            <person name="Shelobolina E.S."/>
            <person name="Picardal F."/>
            <person name="Roden E."/>
            <person name="Emerson D."/>
        </authorList>
    </citation>
    <scope>NUCLEOTIDE SEQUENCE [LARGE SCALE GENOMIC DNA]</scope>
    <source>
        <strain evidence="4 5">2AN</strain>
    </source>
</reference>
<feature type="domain" description="CBS" evidence="3">
    <location>
        <begin position="361"/>
        <end position="417"/>
    </location>
</feature>
<evidence type="ECO:0000313" key="5">
    <source>
        <dbReference type="Proteomes" id="UP000003856"/>
    </source>
</evidence>
<feature type="transmembrane region" description="Helical" evidence="2">
    <location>
        <begin position="124"/>
        <end position="142"/>
    </location>
</feature>
<keyword evidence="2" id="KW-0472">Membrane</keyword>
<dbReference type="PATRIC" id="fig|573060.9.peg.3995"/>
<evidence type="ECO:0000256" key="2">
    <source>
        <dbReference type="SAM" id="Phobius"/>
    </source>
</evidence>
<dbReference type="Pfam" id="PF00571">
    <property type="entry name" value="CBS"/>
    <property type="match status" value="2"/>
</dbReference>
<accession>C5T2R0</accession>
<dbReference type="SMART" id="SM00116">
    <property type="entry name" value="CBS"/>
    <property type="match status" value="2"/>
</dbReference>
<dbReference type="SUPFAM" id="SSF54631">
    <property type="entry name" value="CBS-domain pair"/>
    <property type="match status" value="1"/>
</dbReference>
<keyword evidence="5" id="KW-1185">Reference proteome</keyword>
<keyword evidence="2" id="KW-1133">Transmembrane helix</keyword>
<protein>
    <submittedName>
        <fullName evidence="4">CBS domain containing membrane protein</fullName>
    </submittedName>
</protein>
<evidence type="ECO:0000313" key="4">
    <source>
        <dbReference type="EMBL" id="EER61243.1"/>
    </source>
</evidence>
<dbReference type="Proteomes" id="UP000003856">
    <property type="component" value="Unassembled WGS sequence"/>
</dbReference>
<organism evidence="4 5">
    <name type="scientific">Acidovorax delafieldii 2AN</name>
    <dbReference type="NCBI Taxonomy" id="573060"/>
    <lineage>
        <taxon>Bacteria</taxon>
        <taxon>Pseudomonadati</taxon>
        <taxon>Pseudomonadota</taxon>
        <taxon>Betaproteobacteria</taxon>
        <taxon>Burkholderiales</taxon>
        <taxon>Comamonadaceae</taxon>
        <taxon>Acidovorax</taxon>
    </lineage>
</organism>
<dbReference type="InterPro" id="IPR007065">
    <property type="entry name" value="HPP"/>
</dbReference>